<proteinExistence type="predicted"/>
<dbReference type="Gene3D" id="3.40.50.720">
    <property type="entry name" value="NAD(P)-binding Rossmann-like Domain"/>
    <property type="match status" value="1"/>
</dbReference>
<dbReference type="PATRIC" id="fig|1075402.3.peg.1749"/>
<reference evidence="3 4" key="1">
    <citation type="journal article" date="2016" name="Front. Microbiol.">
        <title>Comparative Genomics Analysis of Streptomyces Species Reveals Their Adaptation to the Marine Environment and Their Diversity at the Genomic Level.</title>
        <authorList>
            <person name="Tian X."/>
            <person name="Zhang Z."/>
            <person name="Yang T."/>
            <person name="Chen M."/>
            <person name="Li J."/>
            <person name="Chen F."/>
            <person name="Yang J."/>
            <person name="Li W."/>
            <person name="Zhang B."/>
            <person name="Zhang Z."/>
            <person name="Wu J."/>
            <person name="Zhang C."/>
            <person name="Long L."/>
            <person name="Xiao J."/>
        </authorList>
    </citation>
    <scope>NUCLEOTIDE SEQUENCE [LARGE SCALE GENOMIC DNA]</scope>
    <source>
        <strain evidence="3 4">SCSIO 02100</strain>
    </source>
</reference>
<dbReference type="Proteomes" id="UP000176101">
    <property type="component" value="Unassembled WGS sequence"/>
</dbReference>
<gene>
    <name evidence="3" type="ORF">AN216_14250</name>
</gene>
<evidence type="ECO:0000313" key="4">
    <source>
        <dbReference type="Proteomes" id="UP000176101"/>
    </source>
</evidence>
<dbReference type="STRING" id="1075402.AN216_14250"/>
<keyword evidence="4" id="KW-1185">Reference proteome</keyword>
<evidence type="ECO:0000256" key="1">
    <source>
        <dbReference type="SAM" id="MobiDB-lite"/>
    </source>
</evidence>
<evidence type="ECO:0000259" key="2">
    <source>
        <dbReference type="Pfam" id="PF01370"/>
    </source>
</evidence>
<feature type="domain" description="NAD-dependent epimerase/dehydratase" evidence="2">
    <location>
        <begin position="141"/>
        <end position="211"/>
    </location>
</feature>
<feature type="compositionally biased region" description="Low complexity" evidence="1">
    <location>
        <begin position="295"/>
        <end position="311"/>
    </location>
</feature>
<accession>A0A1E7KFG4</accession>
<dbReference type="InterPro" id="IPR036291">
    <property type="entry name" value="NAD(P)-bd_dom_sf"/>
</dbReference>
<sequence>MVERLHARGDEVLVVSRGRSVPDPWVPVRQLWADRHDLAEHADKIRAFAPEAVLDSCALTGAAVDAVLPVLPEVPTVVLSSQDVYQAFAGLGSGRCEAPLPLTEESEPRVQRYPHRGSGLPDVPEDYDKLDVEERWRPRGATVLRLPLIYGPHDWQRREDAVLRRLRAGCRRIPIGAGNLLWTRGHVDDIATGVLAALDTRAADGRTFNLGETETWPVSTWFTQIIEAAGAEAELVRVPDTALPPDLTLTAAPAQHLLVSVARAQAVLGWAPGTPAEGVARSVRWHLDNPPDGPAWTDADTAADDAALARA</sequence>
<evidence type="ECO:0000313" key="3">
    <source>
        <dbReference type="EMBL" id="OEV02658.1"/>
    </source>
</evidence>
<dbReference type="SUPFAM" id="SSF51735">
    <property type="entry name" value="NAD(P)-binding Rossmann-fold domains"/>
    <property type="match status" value="1"/>
</dbReference>
<dbReference type="AlphaFoldDB" id="A0A1E7KFG4"/>
<feature type="region of interest" description="Disordered" evidence="1">
    <location>
        <begin position="290"/>
        <end position="311"/>
    </location>
</feature>
<protein>
    <recommendedName>
        <fullName evidence="2">NAD-dependent epimerase/dehydratase domain-containing protein</fullName>
    </recommendedName>
</protein>
<comment type="caution">
    <text evidence="3">The sequence shown here is derived from an EMBL/GenBank/DDBJ whole genome shotgun (WGS) entry which is preliminary data.</text>
</comment>
<dbReference type="Pfam" id="PF01370">
    <property type="entry name" value="Epimerase"/>
    <property type="match status" value="1"/>
</dbReference>
<organism evidence="3 4">
    <name type="scientific">Streptomyces oceani</name>
    <dbReference type="NCBI Taxonomy" id="1075402"/>
    <lineage>
        <taxon>Bacteria</taxon>
        <taxon>Bacillati</taxon>
        <taxon>Actinomycetota</taxon>
        <taxon>Actinomycetes</taxon>
        <taxon>Kitasatosporales</taxon>
        <taxon>Streptomycetaceae</taxon>
        <taxon>Streptomyces</taxon>
    </lineage>
</organism>
<name>A0A1E7KFG4_9ACTN</name>
<dbReference type="InterPro" id="IPR001509">
    <property type="entry name" value="Epimerase_deHydtase"/>
</dbReference>
<dbReference type="EMBL" id="LJGU01000127">
    <property type="protein sequence ID" value="OEV02658.1"/>
    <property type="molecule type" value="Genomic_DNA"/>
</dbReference>